<comment type="catalytic activity">
    <reaction evidence="6">
        <text>orotidine 5'-phosphate + diphosphate = orotate + 5-phospho-alpha-D-ribose 1-diphosphate</text>
        <dbReference type="Rhea" id="RHEA:10380"/>
        <dbReference type="ChEBI" id="CHEBI:30839"/>
        <dbReference type="ChEBI" id="CHEBI:33019"/>
        <dbReference type="ChEBI" id="CHEBI:57538"/>
        <dbReference type="ChEBI" id="CHEBI:58017"/>
        <dbReference type="EC" id="2.4.2.10"/>
    </reaction>
</comment>
<feature type="binding site" evidence="6">
    <location>
        <position position="100"/>
    </location>
    <ligand>
        <name>5-phospho-alpha-D-ribose 1-diphosphate</name>
        <dbReference type="ChEBI" id="CHEBI:58017"/>
        <note>ligand shared between dimeric partners</note>
    </ligand>
</feature>
<dbReference type="Gene3D" id="3.40.50.2020">
    <property type="match status" value="1"/>
</dbReference>
<evidence type="ECO:0000256" key="3">
    <source>
        <dbReference type="ARBA" id="ARBA00022676"/>
    </source>
</evidence>
<dbReference type="RefSeq" id="WP_066393518.1">
    <property type="nucleotide sequence ID" value="NZ_CP015378.1"/>
</dbReference>
<dbReference type="EMBL" id="CP015378">
    <property type="protein sequence ID" value="ANC76802.1"/>
    <property type="molecule type" value="Genomic_DNA"/>
</dbReference>
<dbReference type="Proteomes" id="UP000076623">
    <property type="component" value="Chromosome"/>
</dbReference>
<dbReference type="InterPro" id="IPR000836">
    <property type="entry name" value="PRTase_dom"/>
</dbReference>
<dbReference type="GO" id="GO:0044205">
    <property type="term" value="P:'de novo' UMP biosynthetic process"/>
    <property type="evidence" value="ECO:0007669"/>
    <property type="project" value="UniProtKB-UniRule"/>
</dbReference>
<keyword evidence="5 6" id="KW-0665">Pyrimidine biosynthesis</keyword>
<reference evidence="8 9" key="1">
    <citation type="submission" date="2016-04" db="EMBL/GenBank/DDBJ databases">
        <title>Complete genome sequence of Fictibacillus phosphorivorans G25-29, a strain toxic to nematodes.</title>
        <authorList>
            <person name="Zheng Z."/>
        </authorList>
    </citation>
    <scope>NUCLEOTIDE SEQUENCE [LARGE SCALE GENOMIC DNA]</scope>
    <source>
        <strain evidence="8 9">G25-29</strain>
    </source>
</reference>
<dbReference type="Pfam" id="PF00156">
    <property type="entry name" value="Pribosyltran"/>
    <property type="match status" value="1"/>
</dbReference>
<keyword evidence="9" id="KW-1185">Reference proteome</keyword>
<dbReference type="PANTHER" id="PTHR19278:SF9">
    <property type="entry name" value="URIDINE 5'-MONOPHOSPHATE SYNTHASE"/>
    <property type="match status" value="1"/>
</dbReference>
<evidence type="ECO:0000256" key="5">
    <source>
        <dbReference type="ARBA" id="ARBA00022975"/>
    </source>
</evidence>
<evidence type="ECO:0000256" key="4">
    <source>
        <dbReference type="ARBA" id="ARBA00022679"/>
    </source>
</evidence>
<dbReference type="GO" id="GO:0000287">
    <property type="term" value="F:magnesium ion binding"/>
    <property type="evidence" value="ECO:0007669"/>
    <property type="project" value="UniProtKB-UniRule"/>
</dbReference>
<dbReference type="KEGG" id="fpn:ABE65_008320"/>
<dbReference type="InterPro" id="IPR029057">
    <property type="entry name" value="PRTase-like"/>
</dbReference>
<gene>
    <name evidence="6" type="primary">pyrE</name>
    <name evidence="8" type="ORF">ABE65_008320</name>
</gene>
<keyword evidence="6" id="KW-0460">Magnesium</keyword>
<comment type="subunit">
    <text evidence="6">Homodimer.</text>
</comment>
<dbReference type="InterPro" id="IPR004467">
    <property type="entry name" value="Or_phspho_trans_dom"/>
</dbReference>
<comment type="similarity">
    <text evidence="6">Belongs to the purine/pyrimidine phosphoribosyltransferase family. PyrE subfamily.</text>
</comment>
<dbReference type="AlphaFoldDB" id="A0A160IMW4"/>
<feature type="binding site" description="in other chain" evidence="6">
    <location>
        <begin position="120"/>
        <end position="128"/>
    </location>
    <ligand>
        <name>5-phospho-alpha-D-ribose 1-diphosphate</name>
        <dbReference type="ChEBI" id="CHEBI:58017"/>
        <note>ligand shared between dimeric partners</note>
    </ligand>
</feature>
<evidence type="ECO:0000313" key="8">
    <source>
        <dbReference type="EMBL" id="ANC76802.1"/>
    </source>
</evidence>
<sequence>MKTTTSQHLLNIEAVTLSPENPYTWSSGMKSPIYCDNRLIIAYPEIRKQVAGELSALIEMHYPEADLIAGTATAGIPHAAFVADQMNLPMCYVRSSAKAHGKTNQIEGLTNKSKKAVVVEDLISTGKSSIQSVLALREAGIEVLGVVAIFSYGLKKADIALGELDIPFQTVTNFSTLIEEAQESGKISDQGLSLLKEWQQDPEHWGAASFSK</sequence>
<organism evidence="8 9">
    <name type="scientific">Fictibacillus phosphorivorans</name>
    <dbReference type="NCBI Taxonomy" id="1221500"/>
    <lineage>
        <taxon>Bacteria</taxon>
        <taxon>Bacillati</taxon>
        <taxon>Bacillota</taxon>
        <taxon>Bacilli</taxon>
        <taxon>Bacillales</taxon>
        <taxon>Fictibacillaceae</taxon>
        <taxon>Fictibacillus</taxon>
    </lineage>
</organism>
<dbReference type="GO" id="GO:0019856">
    <property type="term" value="P:pyrimidine nucleobase biosynthetic process"/>
    <property type="evidence" value="ECO:0007669"/>
    <property type="project" value="TreeGrafter"/>
</dbReference>
<dbReference type="UniPathway" id="UPA00070">
    <property type="reaction ID" value="UER00119"/>
</dbReference>
<feature type="binding site" evidence="6">
    <location>
        <position position="98"/>
    </location>
    <ligand>
        <name>5-phospho-alpha-D-ribose 1-diphosphate</name>
        <dbReference type="ChEBI" id="CHEBI:58017"/>
        <note>ligand shared between dimeric partners</note>
    </ligand>
</feature>
<comment type="caution">
    <text evidence="6">Lacks conserved residue(s) required for the propagation of feature annotation.</text>
</comment>
<comment type="function">
    <text evidence="6">Catalyzes the transfer of a ribosyl phosphate group from 5-phosphoribose 1-diphosphate to orotate, leading to the formation of orotidine monophosphate (OMP).</text>
</comment>
<evidence type="ECO:0000313" key="9">
    <source>
        <dbReference type="Proteomes" id="UP000076623"/>
    </source>
</evidence>
<dbReference type="NCBIfam" id="TIGR00336">
    <property type="entry name" value="pyrE"/>
    <property type="match status" value="1"/>
</dbReference>
<feature type="binding site" evidence="6">
    <location>
        <position position="94"/>
    </location>
    <ligand>
        <name>5-phospho-alpha-D-ribose 1-diphosphate</name>
        <dbReference type="ChEBI" id="CHEBI:58017"/>
        <note>ligand shared between dimeric partners</note>
    </ligand>
</feature>
<protein>
    <recommendedName>
        <fullName evidence="2 6">Orotate phosphoribosyltransferase</fullName>
        <shortName evidence="6">OPRT</shortName>
        <shortName evidence="6">OPRTase</shortName>
        <ecNumber evidence="2 6">2.4.2.10</ecNumber>
    </recommendedName>
</protein>
<dbReference type="InterPro" id="IPR023031">
    <property type="entry name" value="OPRT"/>
</dbReference>
<feature type="domain" description="Phosphoribosyltransferase" evidence="7">
    <location>
        <begin position="57"/>
        <end position="150"/>
    </location>
</feature>
<dbReference type="CDD" id="cd06223">
    <property type="entry name" value="PRTases_typeI"/>
    <property type="match status" value="1"/>
</dbReference>
<name>A0A160IMW4_9BACL</name>
<keyword evidence="4 6" id="KW-0808">Transferase</keyword>
<dbReference type="SUPFAM" id="SSF53271">
    <property type="entry name" value="PRTase-like"/>
    <property type="match status" value="1"/>
</dbReference>
<feature type="binding site" evidence="6">
    <location>
        <position position="124"/>
    </location>
    <ligand>
        <name>orotate</name>
        <dbReference type="ChEBI" id="CHEBI:30839"/>
    </ligand>
</feature>
<dbReference type="EC" id="2.4.2.10" evidence="2 6"/>
<comment type="cofactor">
    <cofactor evidence="6">
        <name>Mg(2+)</name>
        <dbReference type="ChEBI" id="CHEBI:18420"/>
    </cofactor>
</comment>
<keyword evidence="3 6" id="KW-0328">Glycosyltransferase</keyword>
<accession>A0A160IMW4</accession>
<evidence type="ECO:0000256" key="1">
    <source>
        <dbReference type="ARBA" id="ARBA00004889"/>
    </source>
</evidence>
<comment type="pathway">
    <text evidence="1 6">Pyrimidine metabolism; UMP biosynthesis via de novo pathway; UMP from orotate: step 1/2.</text>
</comment>
<evidence type="ECO:0000256" key="6">
    <source>
        <dbReference type="HAMAP-Rule" id="MF_01208"/>
    </source>
</evidence>
<dbReference type="HAMAP" id="MF_01208">
    <property type="entry name" value="PyrE"/>
    <property type="match status" value="1"/>
</dbReference>
<dbReference type="PANTHER" id="PTHR19278">
    <property type="entry name" value="OROTATE PHOSPHORIBOSYLTRANSFERASE"/>
    <property type="match status" value="1"/>
</dbReference>
<dbReference type="GO" id="GO:0004588">
    <property type="term" value="F:orotate phosphoribosyltransferase activity"/>
    <property type="evidence" value="ECO:0007669"/>
    <property type="project" value="UniProtKB-UniRule"/>
</dbReference>
<proteinExistence type="inferred from homology"/>
<dbReference type="STRING" id="1221500.ABE65_008320"/>
<evidence type="ECO:0000256" key="2">
    <source>
        <dbReference type="ARBA" id="ARBA00011971"/>
    </source>
</evidence>
<evidence type="ECO:0000259" key="7">
    <source>
        <dbReference type="Pfam" id="PF00156"/>
    </source>
</evidence>